<dbReference type="AlphaFoldDB" id="A0A498R9U2"/>
<organism evidence="2 3">
    <name type="scientific">Lucifera butyrica</name>
    <dbReference type="NCBI Taxonomy" id="1351585"/>
    <lineage>
        <taxon>Bacteria</taxon>
        <taxon>Bacillati</taxon>
        <taxon>Bacillota</taxon>
        <taxon>Negativicutes</taxon>
        <taxon>Veillonellales</taxon>
        <taxon>Veillonellaceae</taxon>
        <taxon>Lucifera</taxon>
    </lineage>
</organism>
<dbReference type="InterPro" id="IPR002921">
    <property type="entry name" value="Fungal_lipase-type"/>
</dbReference>
<evidence type="ECO:0000313" key="3">
    <source>
        <dbReference type="Proteomes" id="UP000277811"/>
    </source>
</evidence>
<dbReference type="PANTHER" id="PTHR45856:SF24">
    <property type="entry name" value="FUNGAL LIPASE-LIKE DOMAIN-CONTAINING PROTEIN"/>
    <property type="match status" value="1"/>
</dbReference>
<dbReference type="PANTHER" id="PTHR45856">
    <property type="entry name" value="ALPHA/BETA-HYDROLASES SUPERFAMILY PROTEIN"/>
    <property type="match status" value="1"/>
</dbReference>
<dbReference type="EMBL" id="UPPP01000087">
    <property type="protein sequence ID" value="VBB08304.1"/>
    <property type="molecule type" value="Genomic_DNA"/>
</dbReference>
<keyword evidence="3" id="KW-1185">Reference proteome</keyword>
<sequence>MFVSGAENNFNSEDSILLAAMSYQTYPLFLAEKLILPKGFELRYIIRAFADVEHPKEEIFGYITESIYNIVIAFRGYASYPADLISAYDILQVPYPFVRNVGKTSRGFTCIYQSTRSKLIRKLNKLSPAKSLFITGHNYGGALAILAALDIAVNTRFENPIVYTYGSPRVGDPEFAFRFNQVVKSSIRIVNIHDSFPTFPAQIYPPPFTKEGLYYQHVKTTYPLSFQLNDTPRNDSIGCYFKNLSKKNPDFAKVLCYENPGFCPNTEMCVPFQGTCKSLIPCNRRGELP</sequence>
<dbReference type="InterPro" id="IPR051218">
    <property type="entry name" value="Sec_MonoDiacylglyc_Lipase"/>
</dbReference>
<accession>A0A498R9U2</accession>
<dbReference type="Pfam" id="PF01764">
    <property type="entry name" value="Lipase_3"/>
    <property type="match status" value="1"/>
</dbReference>
<dbReference type="SUPFAM" id="SSF53474">
    <property type="entry name" value="alpha/beta-Hydrolases"/>
    <property type="match status" value="1"/>
</dbReference>
<dbReference type="InterPro" id="IPR029058">
    <property type="entry name" value="AB_hydrolase_fold"/>
</dbReference>
<dbReference type="Gene3D" id="3.40.50.1820">
    <property type="entry name" value="alpha/beta hydrolase"/>
    <property type="match status" value="1"/>
</dbReference>
<feature type="domain" description="Fungal lipase-type" evidence="1">
    <location>
        <begin position="71"/>
        <end position="202"/>
    </location>
</feature>
<reference evidence="2 3" key="1">
    <citation type="submission" date="2018-06" db="EMBL/GenBank/DDBJ databases">
        <authorList>
            <person name="Strepis N."/>
        </authorList>
    </citation>
    <scope>NUCLEOTIDE SEQUENCE [LARGE SCALE GENOMIC DNA]</scope>
    <source>
        <strain evidence="2">LUCI</strain>
    </source>
</reference>
<dbReference type="GO" id="GO:0006629">
    <property type="term" value="P:lipid metabolic process"/>
    <property type="evidence" value="ECO:0007669"/>
    <property type="project" value="InterPro"/>
</dbReference>
<proteinExistence type="predicted"/>
<evidence type="ECO:0000259" key="1">
    <source>
        <dbReference type="Pfam" id="PF01764"/>
    </source>
</evidence>
<dbReference type="CDD" id="cd00519">
    <property type="entry name" value="Lipase_3"/>
    <property type="match status" value="1"/>
</dbReference>
<dbReference type="OrthoDB" id="9769481at2"/>
<protein>
    <submittedName>
        <fullName evidence="2">Lipase (Class 3)</fullName>
    </submittedName>
</protein>
<evidence type="ECO:0000313" key="2">
    <source>
        <dbReference type="EMBL" id="VBB08304.1"/>
    </source>
</evidence>
<name>A0A498R9U2_9FIRM</name>
<gene>
    <name evidence="2" type="ORF">LUCI_3575</name>
</gene>
<dbReference type="Proteomes" id="UP000277811">
    <property type="component" value="Unassembled WGS sequence"/>
</dbReference>